<organism evidence="2 3">
    <name type="scientific">Penicillium daleae</name>
    <dbReference type="NCBI Taxonomy" id="63821"/>
    <lineage>
        <taxon>Eukaryota</taxon>
        <taxon>Fungi</taxon>
        <taxon>Dikarya</taxon>
        <taxon>Ascomycota</taxon>
        <taxon>Pezizomycotina</taxon>
        <taxon>Eurotiomycetes</taxon>
        <taxon>Eurotiomycetidae</taxon>
        <taxon>Eurotiales</taxon>
        <taxon>Aspergillaceae</taxon>
        <taxon>Penicillium</taxon>
    </lineage>
</organism>
<reference evidence="2" key="2">
    <citation type="journal article" date="2023" name="IMA Fungus">
        <title>Comparative genomic study of the Penicillium genus elucidates a diverse pangenome and 15 lateral gene transfer events.</title>
        <authorList>
            <person name="Petersen C."/>
            <person name="Sorensen T."/>
            <person name="Nielsen M.R."/>
            <person name="Sondergaard T.E."/>
            <person name="Sorensen J.L."/>
            <person name="Fitzpatrick D.A."/>
            <person name="Frisvad J.C."/>
            <person name="Nielsen K.L."/>
        </authorList>
    </citation>
    <scope>NUCLEOTIDE SEQUENCE</scope>
    <source>
        <strain evidence="2">IBT 16125</strain>
    </source>
</reference>
<feature type="region of interest" description="Disordered" evidence="1">
    <location>
        <begin position="21"/>
        <end position="47"/>
    </location>
</feature>
<feature type="region of interest" description="Disordered" evidence="1">
    <location>
        <begin position="91"/>
        <end position="171"/>
    </location>
</feature>
<feature type="region of interest" description="Disordered" evidence="1">
    <location>
        <begin position="255"/>
        <end position="278"/>
    </location>
</feature>
<feature type="compositionally biased region" description="Polar residues" evidence="1">
    <location>
        <begin position="664"/>
        <end position="675"/>
    </location>
</feature>
<feature type="compositionally biased region" description="Polar residues" evidence="1">
    <location>
        <begin position="719"/>
        <end position="743"/>
    </location>
</feature>
<evidence type="ECO:0000313" key="2">
    <source>
        <dbReference type="EMBL" id="KAJ5453512.1"/>
    </source>
</evidence>
<feature type="compositionally biased region" description="Pro residues" evidence="1">
    <location>
        <begin position="109"/>
        <end position="118"/>
    </location>
</feature>
<feature type="compositionally biased region" description="Low complexity" evidence="1">
    <location>
        <begin position="785"/>
        <end position="797"/>
    </location>
</feature>
<feature type="compositionally biased region" description="Low complexity" evidence="1">
    <location>
        <begin position="94"/>
        <end position="108"/>
    </location>
</feature>
<accession>A0AAD6C658</accession>
<dbReference type="AlphaFoldDB" id="A0AAD6C658"/>
<proteinExistence type="predicted"/>
<reference evidence="2" key="1">
    <citation type="submission" date="2022-12" db="EMBL/GenBank/DDBJ databases">
        <authorList>
            <person name="Petersen C."/>
        </authorList>
    </citation>
    <scope>NUCLEOTIDE SEQUENCE</scope>
    <source>
        <strain evidence="2">IBT 16125</strain>
    </source>
</reference>
<feature type="compositionally biased region" description="Low complexity" evidence="1">
    <location>
        <begin position="201"/>
        <end position="238"/>
    </location>
</feature>
<comment type="caution">
    <text evidence="2">The sequence shown here is derived from an EMBL/GenBank/DDBJ whole genome shotgun (WGS) entry which is preliminary data.</text>
</comment>
<dbReference type="RefSeq" id="XP_056766468.1">
    <property type="nucleotide sequence ID" value="XM_056907850.1"/>
</dbReference>
<feature type="region of interest" description="Disordered" evidence="1">
    <location>
        <begin position="189"/>
        <end position="238"/>
    </location>
</feature>
<feature type="compositionally biased region" description="Low complexity" evidence="1">
    <location>
        <begin position="119"/>
        <end position="132"/>
    </location>
</feature>
<keyword evidence="3" id="KW-1185">Reference proteome</keyword>
<feature type="region of interest" description="Disordered" evidence="1">
    <location>
        <begin position="785"/>
        <end position="833"/>
    </location>
</feature>
<feature type="compositionally biased region" description="Polar residues" evidence="1">
    <location>
        <begin position="257"/>
        <end position="278"/>
    </location>
</feature>
<feature type="compositionally biased region" description="Basic and acidic residues" evidence="1">
    <location>
        <begin position="133"/>
        <end position="165"/>
    </location>
</feature>
<evidence type="ECO:0008006" key="4">
    <source>
        <dbReference type="Google" id="ProtNLM"/>
    </source>
</evidence>
<feature type="region of interest" description="Disordered" evidence="1">
    <location>
        <begin position="455"/>
        <end position="563"/>
    </location>
</feature>
<feature type="compositionally biased region" description="Polar residues" evidence="1">
    <location>
        <begin position="494"/>
        <end position="510"/>
    </location>
</feature>
<dbReference type="GeneID" id="81598093"/>
<dbReference type="Proteomes" id="UP001213681">
    <property type="component" value="Unassembled WGS sequence"/>
</dbReference>
<gene>
    <name evidence="2" type="ORF">N7458_004468</name>
</gene>
<feature type="compositionally biased region" description="Polar residues" evidence="1">
    <location>
        <begin position="24"/>
        <end position="41"/>
    </location>
</feature>
<feature type="region of interest" description="Disordered" evidence="1">
    <location>
        <begin position="349"/>
        <end position="443"/>
    </location>
</feature>
<feature type="region of interest" description="Disordered" evidence="1">
    <location>
        <begin position="663"/>
        <end position="753"/>
    </location>
</feature>
<dbReference type="EMBL" id="JAPVEA010000005">
    <property type="protein sequence ID" value="KAJ5453512.1"/>
    <property type="molecule type" value="Genomic_DNA"/>
</dbReference>
<evidence type="ECO:0000256" key="1">
    <source>
        <dbReference type="SAM" id="MobiDB-lite"/>
    </source>
</evidence>
<feature type="compositionally biased region" description="Polar residues" evidence="1">
    <location>
        <begin position="362"/>
        <end position="372"/>
    </location>
</feature>
<protein>
    <recommendedName>
        <fullName evidence="4">C2H2-type domain-containing protein</fullName>
    </recommendedName>
</protein>
<name>A0AAD6C658_9EURO</name>
<evidence type="ECO:0000313" key="3">
    <source>
        <dbReference type="Proteomes" id="UP001213681"/>
    </source>
</evidence>
<sequence>MSDWENDYDWLQNFFPGWKEEDQLQVNRNNAGPEQNQQQSPHPAFADAAYVRLQQSRSLQARGVQMNRQAQSSAQYSQGMDQTLFRSQLHQHSPYEQQQQPQMHQQPQQQPPRLPQPQPYRQAQYQAQYQAQHRAEQQARQQEEEKARQRAEQYARRQAEKEARQQAEQQAQQLAQNYAQFQARKKTQQLLRPPPQTHRGQLQQYYQEAQAQHQEHAQSSSRHQQDQTQPVPPVTNTVPQALRTYATLRMIGEYPPQANNTSAQTDRSISKPATPTGRQTNLAAVPQAPAQIPHSTSAPSVRPLISKATVPAIAQKHNATAPSQSSAPTARGIPVSSALPVIQPVVPAGPQPAKATAPIPASAQSGRSISTPSAPPVNIAPFVPASTLAGPSRKLGRPAKYPTAVDSVNQPAGFGRFNDRWQVHSTSNAPPDVGPAQDQPRHGLPVLQNIAPATASGLAPAPPRAHPPAWNAHPNIVYPAPGPPSSLANRLEPASSQLSKGLNASSQSQPARVYNPPPNSAKIAARLAGQGAHGPTQPPAAKLRKLDDSSQQAVTPPSKTTYLPRYIRQPPSRKNITYRSDIVDPVKISDILIKLDYDPATIARDVLIVADKHPIEKVLNHHLQSLRQNFQAVDHSSDLATFRWDLVDPYVQYPPWVLDAASRVQETPTSSTLRLETTMRAPNLPPNFPDSARQGVSHVPARDAPTAPLARPAERRPGDNTSNGNGTTRPGTDTPSAGITSSGLDGPGLISSGSFNSGRNDAYVASTSATNTNLRASNFAYSPAISSTTSSASSTPKATHKPISTPPSAVSLNAFPKSPRGKLSRQSPLPKGLREPQVVIPASPHAMAPIKKRPGRPPHKDVQVEVEIDNRPATQYQVFKCKWTGCEAELHNLQAIHTHILGIHIPHHIVCVWDNCTDKHPRAAAQMWEHVRDDHMRPLAWELGDGPAASVTGEDVDLLPSTALT</sequence>
<feature type="compositionally biased region" description="Polar residues" evidence="1">
    <location>
        <begin position="549"/>
        <end position="561"/>
    </location>
</feature>